<feature type="compositionally biased region" description="Acidic residues" evidence="1">
    <location>
        <begin position="288"/>
        <end position="340"/>
    </location>
</feature>
<dbReference type="InterPro" id="IPR003593">
    <property type="entry name" value="AAA+_ATPase"/>
</dbReference>
<dbReference type="AlphaFoldDB" id="A0A075FLQ3"/>
<protein>
    <recommendedName>
        <fullName evidence="2">AAA+ ATPase domain-containing protein</fullName>
    </recommendedName>
</protein>
<feature type="compositionally biased region" description="Pro residues" evidence="1">
    <location>
        <begin position="497"/>
        <end position="509"/>
    </location>
</feature>
<dbReference type="SUPFAM" id="SSF52540">
    <property type="entry name" value="P-loop containing nucleoside triphosphate hydrolases"/>
    <property type="match status" value="1"/>
</dbReference>
<dbReference type="CDD" id="cd00090">
    <property type="entry name" value="HTH_ARSR"/>
    <property type="match status" value="1"/>
</dbReference>
<feature type="compositionally biased region" description="Pro residues" evidence="1">
    <location>
        <begin position="480"/>
        <end position="489"/>
    </location>
</feature>
<name>A0A075FLQ3_9EURY</name>
<reference evidence="3" key="1">
    <citation type="journal article" date="2014" name="Genome Biol. Evol.">
        <title>Pangenome evidence for extensive interdomain horizontal transfer affecting lineage core and shell genes in uncultured planktonic thaumarchaeota and euryarchaeota.</title>
        <authorList>
            <person name="Deschamps P."/>
            <person name="Zivanovic Y."/>
            <person name="Moreira D."/>
            <person name="Rodriguez-Valera F."/>
            <person name="Lopez-Garcia P."/>
        </authorList>
    </citation>
    <scope>NUCLEOTIDE SEQUENCE</scope>
</reference>
<evidence type="ECO:0000256" key="1">
    <source>
        <dbReference type="SAM" id="MobiDB-lite"/>
    </source>
</evidence>
<evidence type="ECO:0000313" key="3">
    <source>
        <dbReference type="EMBL" id="AIE92445.1"/>
    </source>
</evidence>
<dbReference type="Gene3D" id="3.40.50.300">
    <property type="entry name" value="P-loop containing nucleotide triphosphate hydrolases"/>
    <property type="match status" value="1"/>
</dbReference>
<dbReference type="InterPro" id="IPR011991">
    <property type="entry name" value="ArsR-like_HTH"/>
</dbReference>
<sequence length="598" mass="65688">MIEIAAQAMIGETVSLLDLPPLRGNPFDHRPIESARAQDLVGRDSLMTRIREHIISESPRMILLVGEGGSGRTSLVNALSSQVSKRFVGKIWPQDEPVISIISEIAVGLTGSFDVPASTEQMCERLIDTLEQGTGPLPLIALDYPDTVPMNDFLARMSPVLQSLRALIIVTLTPGQLASLDEEVLEAFDPSEHLGGLSESQIQRLVDNLMRRKARERWIVNSDLLSAIHDNTGGNPRAVVRTCRDLVDERRGVGSEGTLERLVGWQRIVEETDDPPEETPEPRTEPEQAPEPEAEDDEEDWDTEPEDLWEDEPEPVEEPEEFDWDEEIPNPEEIWEDESEPSVPAPQQGQETLDSFVVAEEATGPVLQHHHAGGLSGLADRSQRVSAALPKGPDKTPITVAENRPQLTPAPIRPPPSPDPESAFVTEAKPDTSVTPTEDQPVMAAEGALWTVDPSLGSTLPNLDEETKGTPEPVFDIEHSPPPPAPEPEPVFEEPEPTPPLPPRIPIPLGPSWDSDEPLDRSRAANVSETERVVLAEAREREVSPSDPALQAVLEVGRTRLSQIFNGLRKAGLLSVRKQGRTRLFKLSRAASLELEMT</sequence>
<feature type="region of interest" description="Disordered" evidence="1">
    <location>
        <begin position="264"/>
        <end position="526"/>
    </location>
</feature>
<dbReference type="SMART" id="SM00382">
    <property type="entry name" value="AAA"/>
    <property type="match status" value="1"/>
</dbReference>
<proteinExistence type="predicted"/>
<dbReference type="InterPro" id="IPR027417">
    <property type="entry name" value="P-loop_NTPase"/>
</dbReference>
<feature type="domain" description="AAA+ ATPase" evidence="2">
    <location>
        <begin position="58"/>
        <end position="198"/>
    </location>
</feature>
<organism evidence="3">
    <name type="scientific">uncultured marine group II/III euryarchaeote AD1000_22_H02</name>
    <dbReference type="NCBI Taxonomy" id="1457738"/>
    <lineage>
        <taxon>Archaea</taxon>
        <taxon>Methanobacteriati</taxon>
        <taxon>Methanobacteriota</taxon>
        <taxon>environmental samples</taxon>
    </lineage>
</organism>
<evidence type="ECO:0000259" key="2">
    <source>
        <dbReference type="SMART" id="SM00382"/>
    </source>
</evidence>
<accession>A0A075FLQ3</accession>
<dbReference type="EMBL" id="KF900365">
    <property type="protein sequence ID" value="AIE92445.1"/>
    <property type="molecule type" value="Genomic_DNA"/>
</dbReference>